<name>A0A3P5ZDA8_BRACM</name>
<evidence type="ECO:0000313" key="1">
    <source>
        <dbReference type="EMBL" id="CAG7875199.1"/>
    </source>
</evidence>
<reference evidence="2" key="1">
    <citation type="submission" date="2018-11" db="EMBL/GenBank/DDBJ databases">
        <authorList>
            <consortium name="Genoscope - CEA"/>
            <person name="William W."/>
        </authorList>
    </citation>
    <scope>NUCLEOTIDE SEQUENCE</scope>
</reference>
<organism evidence="2">
    <name type="scientific">Brassica campestris</name>
    <name type="common">Field mustard</name>
    <dbReference type="NCBI Taxonomy" id="3711"/>
    <lineage>
        <taxon>Eukaryota</taxon>
        <taxon>Viridiplantae</taxon>
        <taxon>Streptophyta</taxon>
        <taxon>Embryophyta</taxon>
        <taxon>Tracheophyta</taxon>
        <taxon>Spermatophyta</taxon>
        <taxon>Magnoliopsida</taxon>
        <taxon>eudicotyledons</taxon>
        <taxon>Gunneridae</taxon>
        <taxon>Pentapetalae</taxon>
        <taxon>rosids</taxon>
        <taxon>malvids</taxon>
        <taxon>Brassicales</taxon>
        <taxon>Brassicaceae</taxon>
        <taxon>Brassiceae</taxon>
        <taxon>Brassica</taxon>
    </lineage>
</organism>
<protein>
    <submittedName>
        <fullName evidence="1">Uncharacterized protein</fullName>
    </submittedName>
</protein>
<dbReference type="Gramene" id="A05p17200.2_BraZ1">
    <property type="protein sequence ID" value="A05p17200.2_BraZ1.CDS"/>
    <property type="gene ID" value="A05g17200.2_BraZ1"/>
</dbReference>
<proteinExistence type="predicted"/>
<dbReference type="EMBL" id="LR031570">
    <property type="protein sequence ID" value="VDC70860.1"/>
    <property type="molecule type" value="Genomic_DNA"/>
</dbReference>
<dbReference type="EMBL" id="LS974621">
    <property type="protein sequence ID" value="CAG7875199.1"/>
    <property type="molecule type" value="Genomic_DNA"/>
</dbReference>
<evidence type="ECO:0000313" key="2">
    <source>
        <dbReference type="EMBL" id="VDC70860.1"/>
    </source>
</evidence>
<dbReference type="Proteomes" id="UP000694005">
    <property type="component" value="Chromosome A05"/>
</dbReference>
<sequence length="129" mass="15179">MQKENVKLGIRQMQLHLHRQQYQILLYSKSHAYITYVCWMVLGLLQRNLAVVDEFGKTWPEKQPNGFKQLSGSGLKTLGSRNQRRRKSSLHSKLQAFAWAAKNMLRHLTCQNFRMDIKDLITMIRESFA</sequence>
<dbReference type="AlphaFoldDB" id="A0A3P5ZDA8"/>
<accession>A0A3P5ZDA8</accession>
<gene>
    <name evidence="2" type="ORF">BRAA05T20574Z</name>
    <name evidence="1" type="ORF">BRAPAZ1V2_A05P17200.2</name>
</gene>